<feature type="transmembrane region" description="Helical" evidence="2">
    <location>
        <begin position="573"/>
        <end position="598"/>
    </location>
</feature>
<feature type="compositionally biased region" description="Acidic residues" evidence="1">
    <location>
        <begin position="125"/>
        <end position="136"/>
    </location>
</feature>
<keyword evidence="2" id="KW-0472">Membrane</keyword>
<feature type="transmembrane region" description="Helical" evidence="2">
    <location>
        <begin position="262"/>
        <end position="285"/>
    </location>
</feature>
<feature type="transmembrane region" description="Helical" evidence="2">
    <location>
        <begin position="86"/>
        <end position="107"/>
    </location>
</feature>
<dbReference type="AlphaFoldDB" id="A0AAD7MEC0"/>
<feature type="transmembrane region" description="Helical" evidence="2">
    <location>
        <begin position="328"/>
        <end position="349"/>
    </location>
</feature>
<keyword evidence="4" id="KW-1185">Reference proteome</keyword>
<keyword evidence="2" id="KW-0812">Transmembrane</keyword>
<accession>A0AAD7MEC0</accession>
<evidence type="ECO:0000256" key="1">
    <source>
        <dbReference type="SAM" id="MobiDB-lite"/>
    </source>
</evidence>
<feature type="transmembrane region" description="Helical" evidence="2">
    <location>
        <begin position="431"/>
        <end position="451"/>
    </location>
</feature>
<feature type="transmembrane region" description="Helical" evidence="2">
    <location>
        <begin position="181"/>
        <end position="200"/>
    </location>
</feature>
<keyword evidence="2" id="KW-1133">Transmembrane helix</keyword>
<feature type="compositionally biased region" description="Basic and acidic residues" evidence="1">
    <location>
        <begin position="112"/>
        <end position="121"/>
    </location>
</feature>
<feature type="transmembrane region" description="Helical" evidence="2">
    <location>
        <begin position="378"/>
        <end position="397"/>
    </location>
</feature>
<feature type="region of interest" description="Disordered" evidence="1">
    <location>
        <begin position="112"/>
        <end position="169"/>
    </location>
</feature>
<protein>
    <submittedName>
        <fullName evidence="3">Uncharacterized protein</fullName>
    </submittedName>
</protein>
<proteinExistence type="predicted"/>
<organism evidence="3 4">
    <name type="scientific">Mycena metata</name>
    <dbReference type="NCBI Taxonomy" id="1033252"/>
    <lineage>
        <taxon>Eukaryota</taxon>
        <taxon>Fungi</taxon>
        <taxon>Dikarya</taxon>
        <taxon>Basidiomycota</taxon>
        <taxon>Agaricomycotina</taxon>
        <taxon>Agaricomycetes</taxon>
        <taxon>Agaricomycetidae</taxon>
        <taxon>Agaricales</taxon>
        <taxon>Marasmiineae</taxon>
        <taxon>Mycenaceae</taxon>
        <taxon>Mycena</taxon>
    </lineage>
</organism>
<name>A0AAD7MEC0_9AGAR</name>
<dbReference type="EMBL" id="JARKIB010000365">
    <property type="protein sequence ID" value="KAJ7712504.1"/>
    <property type="molecule type" value="Genomic_DNA"/>
</dbReference>
<dbReference type="Proteomes" id="UP001215598">
    <property type="component" value="Unassembled WGS sequence"/>
</dbReference>
<feature type="transmembrane region" description="Helical" evidence="2">
    <location>
        <begin position="220"/>
        <end position="250"/>
    </location>
</feature>
<evidence type="ECO:0000256" key="2">
    <source>
        <dbReference type="SAM" id="Phobius"/>
    </source>
</evidence>
<evidence type="ECO:0000313" key="4">
    <source>
        <dbReference type="Proteomes" id="UP001215598"/>
    </source>
</evidence>
<gene>
    <name evidence="3" type="ORF">B0H16DRAFT_1744104</name>
</gene>
<sequence length="704" mass="78669">MTDILLGPDHILTFSHLFIAASSMCSLSSKLSLTPILGYVFAGVQVVSYIATNRPKAPDIVASTTRVFRAFKPTETTPSQVHASTISLIFIISFLAFFSFVITATTLNRTEIDRNDEKDPSEGGDPPEPDQGDSAENDLVANDGHDAGDDDAGGGDEPPPPPSPGAVVDDADKRRHWLLRFFIWMYQRFTTAMRFIVRLAPSVYRAMRWFTFIFDIYRLFGWISVIVNILSFVAIPACCFFPGNLGAFFLSGYGRQLIAAYINYALGPVASDVANPLITLILAWVQGTATSEQVVSALHLLVDTSIGGITRQVLKTVLDTLDGRPSNLVKMVMGSLAVFVIVATVHATWSRLRRIWAFLRNSYTKVARFLPAGGTWDVVRAVLHLALISLYIWWAVLPAWNKTIYKVVFPALGVLRRCWIPEYPSTINYSIRAVPLFAYIILVCIFSTPVYPTTLNTSINLCTDIPLSLPTLYTRRFLSLVGPLVTLLSTCFCHRHCYASGNPCLERHYIPPGRGYSAATSYSFHYRQLSRRETRAFNGTIYPPVAVTVQLCTVSAFSMLFRCIIPSFRRFISYFVLSCVSCLTSLLPFPLCVVQLLLPPSLRNADRQRYDVLGYLFIGSVVTCSSRHRTRRLEPCLRYCTDACSRYVEKPPSVFNTYSDICAKDRILFIDPAQFFWWLPDLGCAIASWSTCVDTICMTSRSDA</sequence>
<comment type="caution">
    <text evidence="3">The sequence shown here is derived from an EMBL/GenBank/DDBJ whole genome shotgun (WGS) entry which is preliminary data.</text>
</comment>
<evidence type="ECO:0000313" key="3">
    <source>
        <dbReference type="EMBL" id="KAJ7712504.1"/>
    </source>
</evidence>
<reference evidence="3" key="1">
    <citation type="submission" date="2023-03" db="EMBL/GenBank/DDBJ databases">
        <title>Massive genome expansion in bonnet fungi (Mycena s.s.) driven by repeated elements and novel gene families across ecological guilds.</title>
        <authorList>
            <consortium name="Lawrence Berkeley National Laboratory"/>
            <person name="Harder C.B."/>
            <person name="Miyauchi S."/>
            <person name="Viragh M."/>
            <person name="Kuo A."/>
            <person name="Thoen E."/>
            <person name="Andreopoulos B."/>
            <person name="Lu D."/>
            <person name="Skrede I."/>
            <person name="Drula E."/>
            <person name="Henrissat B."/>
            <person name="Morin E."/>
            <person name="Kohler A."/>
            <person name="Barry K."/>
            <person name="LaButti K."/>
            <person name="Morin E."/>
            <person name="Salamov A."/>
            <person name="Lipzen A."/>
            <person name="Mereny Z."/>
            <person name="Hegedus B."/>
            <person name="Baldrian P."/>
            <person name="Stursova M."/>
            <person name="Weitz H."/>
            <person name="Taylor A."/>
            <person name="Grigoriev I.V."/>
            <person name="Nagy L.G."/>
            <person name="Martin F."/>
            <person name="Kauserud H."/>
        </authorList>
    </citation>
    <scope>NUCLEOTIDE SEQUENCE</scope>
    <source>
        <strain evidence="3">CBHHK182m</strain>
    </source>
</reference>